<gene>
    <name evidence="7 8" type="primary">murI</name>
    <name evidence="8" type="ORF">NCTC10717_00960</name>
</gene>
<dbReference type="InterPro" id="IPR015942">
    <property type="entry name" value="Asp/Glu/hydantoin_racemase"/>
</dbReference>
<keyword evidence="5 7" id="KW-0413">Isomerase</keyword>
<dbReference type="SUPFAM" id="SSF53681">
    <property type="entry name" value="Aspartate/glutamate racemase"/>
    <property type="match status" value="2"/>
</dbReference>
<dbReference type="Proteomes" id="UP000254575">
    <property type="component" value="Unassembled WGS sequence"/>
</dbReference>
<evidence type="ECO:0000256" key="6">
    <source>
        <dbReference type="ARBA" id="ARBA00023316"/>
    </source>
</evidence>
<feature type="binding site" evidence="7">
    <location>
        <begin position="186"/>
        <end position="187"/>
    </location>
    <ligand>
        <name>substrate</name>
    </ligand>
</feature>
<dbReference type="InterPro" id="IPR004391">
    <property type="entry name" value="Glu_race"/>
</dbReference>
<protein>
    <recommendedName>
        <fullName evidence="2 7">Glutamate racemase</fullName>
        <ecNumber evidence="2 7">5.1.1.3</ecNumber>
    </recommendedName>
</protein>
<dbReference type="PROSITE" id="PS00923">
    <property type="entry name" value="ASP_GLU_RACEMASE_1"/>
    <property type="match status" value="1"/>
</dbReference>
<dbReference type="RefSeq" id="WP_115218227.1">
    <property type="nucleotide sequence ID" value="NZ_UHIA01000004.1"/>
</dbReference>
<evidence type="ECO:0000313" key="9">
    <source>
        <dbReference type="Proteomes" id="UP000254575"/>
    </source>
</evidence>
<dbReference type="OrthoDB" id="9801055at2"/>
<feature type="binding site" evidence="7">
    <location>
        <begin position="42"/>
        <end position="43"/>
    </location>
    <ligand>
        <name>substrate</name>
    </ligand>
</feature>
<reference evidence="8 9" key="1">
    <citation type="submission" date="2018-06" db="EMBL/GenBank/DDBJ databases">
        <authorList>
            <consortium name="Pathogen Informatics"/>
            <person name="Doyle S."/>
        </authorList>
    </citation>
    <scope>NUCLEOTIDE SEQUENCE [LARGE SCALE GENOMIC DNA]</scope>
    <source>
        <strain evidence="8 9">NCTC10717</strain>
    </source>
</reference>
<dbReference type="GO" id="GO:0009252">
    <property type="term" value="P:peptidoglycan biosynthetic process"/>
    <property type="evidence" value="ECO:0007669"/>
    <property type="project" value="UniProtKB-UniRule"/>
</dbReference>
<keyword evidence="9" id="KW-1185">Reference proteome</keyword>
<dbReference type="AlphaFoldDB" id="A0A380MXB2"/>
<keyword evidence="4 7" id="KW-0573">Peptidoglycan synthesis</keyword>
<evidence type="ECO:0000256" key="7">
    <source>
        <dbReference type="HAMAP-Rule" id="MF_00258"/>
    </source>
</evidence>
<dbReference type="InterPro" id="IPR018187">
    <property type="entry name" value="Asp/Glu_racemase_AS_1"/>
</dbReference>
<dbReference type="EMBL" id="UHIA01000004">
    <property type="protein sequence ID" value="SUO96351.1"/>
    <property type="molecule type" value="Genomic_DNA"/>
</dbReference>
<dbReference type="EC" id="5.1.1.3" evidence="2 7"/>
<dbReference type="PANTHER" id="PTHR21198:SF2">
    <property type="entry name" value="GLUTAMATE RACEMASE"/>
    <property type="match status" value="1"/>
</dbReference>
<evidence type="ECO:0000256" key="5">
    <source>
        <dbReference type="ARBA" id="ARBA00023235"/>
    </source>
</evidence>
<dbReference type="PROSITE" id="PS00924">
    <property type="entry name" value="ASP_GLU_RACEMASE_2"/>
    <property type="match status" value="1"/>
</dbReference>
<evidence type="ECO:0000313" key="8">
    <source>
        <dbReference type="EMBL" id="SUO96351.1"/>
    </source>
</evidence>
<feature type="active site" description="Proton donor/acceptor" evidence="7">
    <location>
        <position position="185"/>
    </location>
</feature>
<evidence type="ECO:0000256" key="3">
    <source>
        <dbReference type="ARBA" id="ARBA00022960"/>
    </source>
</evidence>
<comment type="pathway">
    <text evidence="7">Cell wall biogenesis; peptidoglycan biosynthesis.</text>
</comment>
<dbReference type="GO" id="GO:0008881">
    <property type="term" value="F:glutamate racemase activity"/>
    <property type="evidence" value="ECO:0007669"/>
    <property type="project" value="UniProtKB-UniRule"/>
</dbReference>
<feature type="binding site" evidence="7">
    <location>
        <begin position="74"/>
        <end position="75"/>
    </location>
    <ligand>
        <name>substrate</name>
    </ligand>
</feature>
<dbReference type="HAMAP" id="MF_00258">
    <property type="entry name" value="Glu_racemase"/>
    <property type="match status" value="1"/>
</dbReference>
<keyword evidence="3 7" id="KW-0133">Cell shape</keyword>
<name>A0A380MXB2_9GAMM</name>
<feature type="binding site" evidence="7">
    <location>
        <begin position="10"/>
        <end position="11"/>
    </location>
    <ligand>
        <name>substrate</name>
    </ligand>
</feature>
<accession>A0A380MXB2</accession>
<dbReference type="GO" id="GO:0008360">
    <property type="term" value="P:regulation of cell shape"/>
    <property type="evidence" value="ECO:0007669"/>
    <property type="project" value="UniProtKB-KW"/>
</dbReference>
<dbReference type="NCBIfam" id="TIGR00067">
    <property type="entry name" value="glut_race"/>
    <property type="match status" value="1"/>
</dbReference>
<comment type="function">
    <text evidence="7">Provides the (R)-glutamate required for cell wall biosynthesis.</text>
</comment>
<organism evidence="8 9">
    <name type="scientific">Suttonella indologenes</name>
    <dbReference type="NCBI Taxonomy" id="13276"/>
    <lineage>
        <taxon>Bacteria</taxon>
        <taxon>Pseudomonadati</taxon>
        <taxon>Pseudomonadota</taxon>
        <taxon>Gammaproteobacteria</taxon>
        <taxon>Cardiobacteriales</taxon>
        <taxon>Cardiobacteriaceae</taxon>
        <taxon>Suttonella</taxon>
    </lineage>
</organism>
<dbReference type="GO" id="GO:0071555">
    <property type="term" value="P:cell wall organization"/>
    <property type="evidence" value="ECO:0007669"/>
    <property type="project" value="UniProtKB-KW"/>
</dbReference>
<dbReference type="InterPro" id="IPR033134">
    <property type="entry name" value="Asp/Glu_racemase_AS_2"/>
</dbReference>
<dbReference type="InterPro" id="IPR001920">
    <property type="entry name" value="Asp/Glu_race"/>
</dbReference>
<evidence type="ECO:0000256" key="1">
    <source>
        <dbReference type="ARBA" id="ARBA00001602"/>
    </source>
</evidence>
<dbReference type="PANTHER" id="PTHR21198">
    <property type="entry name" value="GLUTAMATE RACEMASE"/>
    <property type="match status" value="1"/>
</dbReference>
<evidence type="ECO:0000256" key="4">
    <source>
        <dbReference type="ARBA" id="ARBA00022984"/>
    </source>
</evidence>
<feature type="active site" description="Proton donor/acceptor" evidence="7">
    <location>
        <position position="73"/>
    </location>
</feature>
<proteinExistence type="inferred from homology"/>
<comment type="similarity">
    <text evidence="7">Belongs to the aspartate/glutamate racemases family.</text>
</comment>
<dbReference type="Gene3D" id="3.40.50.1860">
    <property type="match status" value="2"/>
</dbReference>
<keyword evidence="6 7" id="KW-0961">Cell wall biogenesis/degradation</keyword>
<evidence type="ECO:0000256" key="2">
    <source>
        <dbReference type="ARBA" id="ARBA00013090"/>
    </source>
</evidence>
<sequence>MSSAAIGLFDSGIGGSSIWQALQTELPQENTCYLADNANAPYGDKSPSEILALCEADCAFLIERGCKLIIIACNTATALAAAALRSRYRLPIIGVEPAVKPAALATHSGSIGVLATKATLASEKFLAGVENHVKSKGIKLLARSGSGLVELIENNQLHSKEMAALLDVHCSAFAAAGIDQLVLGCTHYPYLRAQLAARLPQVNIIDSGAAVARHTRRILTAAQLLNPQPPHQAQHEWFSTGDSRILAQFAPSGDSVKQIRLSQISAGEAEK</sequence>
<dbReference type="Pfam" id="PF01177">
    <property type="entry name" value="Asp_Glu_race"/>
    <property type="match status" value="1"/>
</dbReference>
<dbReference type="UniPathway" id="UPA00219"/>
<comment type="catalytic activity">
    <reaction evidence="1 7">
        <text>L-glutamate = D-glutamate</text>
        <dbReference type="Rhea" id="RHEA:12813"/>
        <dbReference type="ChEBI" id="CHEBI:29985"/>
        <dbReference type="ChEBI" id="CHEBI:29986"/>
        <dbReference type="EC" id="5.1.1.3"/>
    </reaction>
</comment>